<keyword evidence="5" id="KW-0479">Metal-binding</keyword>
<dbReference type="PANTHER" id="PTHR11183">
    <property type="entry name" value="GLYCOGENIN SUBFAMILY MEMBER"/>
    <property type="match status" value="1"/>
</dbReference>
<evidence type="ECO:0000256" key="4">
    <source>
        <dbReference type="ARBA" id="ARBA00022679"/>
    </source>
</evidence>
<proteinExistence type="inferred from homology"/>
<evidence type="ECO:0000256" key="3">
    <source>
        <dbReference type="ARBA" id="ARBA00022490"/>
    </source>
</evidence>
<comment type="catalytic activity">
    <reaction evidence="11">
        <text>[1,4-alpha-D-glucosyl](n)-L-tyrosyl-[glycogenin] + UDP-alpha-D-glucose = [1,4-alpha-D-glucosyl](n+1)-L-tyrosyl-[glycogenin] + UDP + H(+)</text>
        <dbReference type="Rhea" id="RHEA:56560"/>
        <dbReference type="Rhea" id="RHEA-COMP:14606"/>
        <dbReference type="Rhea" id="RHEA-COMP:14607"/>
        <dbReference type="ChEBI" id="CHEBI:15378"/>
        <dbReference type="ChEBI" id="CHEBI:58223"/>
        <dbReference type="ChEBI" id="CHEBI:58885"/>
        <dbReference type="ChEBI" id="CHEBI:140574"/>
        <dbReference type="EC" id="2.4.1.186"/>
    </reaction>
</comment>
<dbReference type="GO" id="GO:0008466">
    <property type="term" value="F:glycogenin glucosyltransferase activity"/>
    <property type="evidence" value="ECO:0007669"/>
    <property type="project" value="UniProtKB-EC"/>
</dbReference>
<dbReference type="GO" id="GO:0046872">
    <property type="term" value="F:metal ion binding"/>
    <property type="evidence" value="ECO:0007669"/>
    <property type="project" value="UniProtKB-KW"/>
</dbReference>
<keyword evidence="15" id="KW-1185">Reference proteome</keyword>
<keyword evidence="3" id="KW-0963">Cytoplasm</keyword>
<dbReference type="EC" id="2.4.1.186" evidence="10"/>
<sequence>MTEAFVTLATNNEYAVGAMVLAASLRNTKTTKKLVCMVTNTVESPMLEQVKEFFDEVVRVDVLDSRDEVNLKLLNRPELGVTFTKLHCWRLTQYTKCVFMDADTMVTQNVDDMFEGEEITAAPDPGWPDCFNSGVFVFTPSLDTYRALLDFALEEGSFDGGDQGLLNAFFPHWRIQGAKYRLPYTDNCCTHCFYTYVPALKKFGWNVRVIHFIGQNKPWNYINNIQNGDLYIGEYMDPQSLRFLNLWWHYFLTEVQPKIKSFLEKSEIDTKTGEKYEKESEVIGKMAKLAQIKVKHGPVVDMVRDPSPPGKSMAKWERGEIDYKGSERFEKIREKLDKSIENKKHK</sequence>
<evidence type="ECO:0000256" key="5">
    <source>
        <dbReference type="ARBA" id="ARBA00022723"/>
    </source>
</evidence>
<dbReference type="InterPro" id="IPR050587">
    <property type="entry name" value="GNT1/Glycosyltrans_8"/>
</dbReference>
<dbReference type="Proteomes" id="UP000321570">
    <property type="component" value="Unassembled WGS sequence"/>
</dbReference>
<keyword evidence="6" id="KW-0320">Glycogen biosynthesis</keyword>
<evidence type="ECO:0000256" key="11">
    <source>
        <dbReference type="ARBA" id="ARBA00050886"/>
    </source>
</evidence>
<evidence type="ECO:0000313" key="15">
    <source>
        <dbReference type="Proteomes" id="UP000321570"/>
    </source>
</evidence>
<evidence type="ECO:0000256" key="9">
    <source>
        <dbReference type="ARBA" id="ARBA00038162"/>
    </source>
</evidence>
<comment type="cofactor">
    <cofactor evidence="1">
        <name>Mn(2+)</name>
        <dbReference type="ChEBI" id="CHEBI:29035"/>
    </cofactor>
</comment>
<accession>A0A564XVU1</accession>
<dbReference type="GO" id="GO:0005737">
    <property type="term" value="C:cytoplasm"/>
    <property type="evidence" value="ECO:0007669"/>
    <property type="project" value="UniProtKB-SubCell"/>
</dbReference>
<protein>
    <recommendedName>
        <fullName evidence="10">glycogenin glucosyltransferase</fullName>
        <ecNumber evidence="10">2.4.1.186</ecNumber>
    </recommendedName>
</protein>
<dbReference type="InterPro" id="IPR029044">
    <property type="entry name" value="Nucleotide-diphossugar_trans"/>
</dbReference>
<evidence type="ECO:0000256" key="6">
    <source>
        <dbReference type="ARBA" id="ARBA00023056"/>
    </source>
</evidence>
<dbReference type="Gene3D" id="3.90.550.10">
    <property type="entry name" value="Spore Coat Polysaccharide Biosynthesis Protein SpsA, Chain A"/>
    <property type="match status" value="1"/>
</dbReference>
<dbReference type="CDD" id="cd02537">
    <property type="entry name" value="GT8_Glycogenin"/>
    <property type="match status" value="1"/>
</dbReference>
<dbReference type="AlphaFoldDB" id="A0A564XVU1"/>
<dbReference type="EMBL" id="CABIJS010000011">
    <property type="protein sequence ID" value="VUZ39090.1"/>
    <property type="molecule type" value="Genomic_DNA"/>
</dbReference>
<evidence type="ECO:0000256" key="2">
    <source>
        <dbReference type="ARBA" id="ARBA00004496"/>
    </source>
</evidence>
<comment type="subcellular location">
    <subcellularLocation>
        <location evidence="2">Cytoplasm</location>
    </subcellularLocation>
</comment>
<dbReference type="Pfam" id="PF01501">
    <property type="entry name" value="Glyco_transf_8"/>
    <property type="match status" value="2"/>
</dbReference>
<reference evidence="14 15" key="1">
    <citation type="submission" date="2019-07" db="EMBL/GenBank/DDBJ databases">
        <authorList>
            <person name="Jastrzebski P J."/>
            <person name="Paukszto L."/>
            <person name="Jastrzebski P J."/>
        </authorList>
    </citation>
    <scope>NUCLEOTIDE SEQUENCE [LARGE SCALE GENOMIC DNA]</scope>
    <source>
        <strain evidence="14 15">WMS-il1</strain>
    </source>
</reference>
<comment type="function">
    <text evidence="13">Self-glucosylating initiator of glycogen synthesis. It catalyzes the formation of a short alpha (1,4)-glucosyl chain covalently attached via a glucose 1-O-tyrosyl linkage to internal tyrosine residues and these chains act as primers for the elongation reaction catalyzed by glycogen synthase.</text>
</comment>
<dbReference type="SUPFAM" id="SSF53448">
    <property type="entry name" value="Nucleotide-diphospho-sugar transferases"/>
    <property type="match status" value="1"/>
</dbReference>
<evidence type="ECO:0000256" key="8">
    <source>
        <dbReference type="ARBA" id="ARBA00023211"/>
    </source>
</evidence>
<dbReference type="InterPro" id="IPR002495">
    <property type="entry name" value="Glyco_trans_8"/>
</dbReference>
<keyword evidence="7" id="KW-0325">Glycoprotein</keyword>
<dbReference type="FunFam" id="3.90.550.10:FF:000092">
    <property type="entry name" value="Glycogenin 2"/>
    <property type="match status" value="1"/>
</dbReference>
<dbReference type="GO" id="GO:0005978">
    <property type="term" value="P:glycogen biosynthetic process"/>
    <property type="evidence" value="ECO:0007669"/>
    <property type="project" value="UniProtKB-KW"/>
</dbReference>
<keyword evidence="4" id="KW-0808">Transferase</keyword>
<comment type="catalytic activity">
    <reaction evidence="12">
        <text>L-tyrosyl-[glycogenin] + UDP-alpha-D-glucose = alpha-D-glucosyl-L-tyrosyl-[glycogenin] + UDP + H(+)</text>
        <dbReference type="Rhea" id="RHEA:23360"/>
        <dbReference type="Rhea" id="RHEA-COMP:14604"/>
        <dbReference type="Rhea" id="RHEA-COMP:14605"/>
        <dbReference type="ChEBI" id="CHEBI:15378"/>
        <dbReference type="ChEBI" id="CHEBI:46858"/>
        <dbReference type="ChEBI" id="CHEBI:58223"/>
        <dbReference type="ChEBI" id="CHEBI:58885"/>
        <dbReference type="ChEBI" id="CHEBI:140573"/>
        <dbReference type="EC" id="2.4.1.186"/>
    </reaction>
</comment>
<organism evidence="14 15">
    <name type="scientific">Hymenolepis diminuta</name>
    <name type="common">Rat tapeworm</name>
    <dbReference type="NCBI Taxonomy" id="6216"/>
    <lineage>
        <taxon>Eukaryota</taxon>
        <taxon>Metazoa</taxon>
        <taxon>Spiralia</taxon>
        <taxon>Lophotrochozoa</taxon>
        <taxon>Platyhelminthes</taxon>
        <taxon>Cestoda</taxon>
        <taxon>Eucestoda</taxon>
        <taxon>Cyclophyllidea</taxon>
        <taxon>Hymenolepididae</taxon>
        <taxon>Hymenolepis</taxon>
    </lineage>
</organism>
<keyword evidence="8" id="KW-0464">Manganese</keyword>
<evidence type="ECO:0000256" key="7">
    <source>
        <dbReference type="ARBA" id="ARBA00023180"/>
    </source>
</evidence>
<evidence type="ECO:0000256" key="12">
    <source>
        <dbReference type="ARBA" id="ARBA00052293"/>
    </source>
</evidence>
<evidence type="ECO:0000256" key="10">
    <source>
        <dbReference type="ARBA" id="ARBA00038934"/>
    </source>
</evidence>
<evidence type="ECO:0000256" key="13">
    <source>
        <dbReference type="ARBA" id="ARBA00057883"/>
    </source>
</evidence>
<name>A0A564XVU1_HYMDI</name>
<evidence type="ECO:0000256" key="1">
    <source>
        <dbReference type="ARBA" id="ARBA00001936"/>
    </source>
</evidence>
<evidence type="ECO:0000313" key="14">
    <source>
        <dbReference type="EMBL" id="VUZ39090.1"/>
    </source>
</evidence>
<gene>
    <name evidence="14" type="ORF">WMSIL1_LOCUS396</name>
</gene>
<comment type="similarity">
    <text evidence="9">Belongs to the glycosyltransferase 8 family. Glycogenin subfamily.</text>
</comment>